<feature type="binding site" evidence="7">
    <location>
        <position position="313"/>
    </location>
    <ligand>
        <name>(3R)-3-methyl-D-ornithine</name>
        <dbReference type="ChEBI" id="CHEBI:64642"/>
    </ligand>
</feature>
<reference evidence="9 10" key="1">
    <citation type="submission" date="2012-06" db="EMBL/GenBank/DDBJ databases">
        <title>The complete chromosome of genome of Turneriella parva DSM 21527.</title>
        <authorList>
            <consortium name="US DOE Joint Genome Institute (JGI-PGF)"/>
            <person name="Lucas S."/>
            <person name="Han J."/>
            <person name="Lapidus A."/>
            <person name="Bruce D."/>
            <person name="Goodwin L."/>
            <person name="Pitluck S."/>
            <person name="Peters L."/>
            <person name="Kyrpides N."/>
            <person name="Mavromatis K."/>
            <person name="Ivanova N."/>
            <person name="Mikhailova N."/>
            <person name="Chertkov O."/>
            <person name="Detter J.C."/>
            <person name="Tapia R."/>
            <person name="Han C."/>
            <person name="Land M."/>
            <person name="Hauser L."/>
            <person name="Markowitz V."/>
            <person name="Cheng J.-F."/>
            <person name="Hugenholtz P."/>
            <person name="Woyke T."/>
            <person name="Wu D."/>
            <person name="Gronow S."/>
            <person name="Wellnitz S."/>
            <person name="Brambilla E."/>
            <person name="Klenk H.-P."/>
            <person name="Eisen J.A."/>
        </authorList>
    </citation>
    <scope>NUCLEOTIDE SEQUENCE [LARGE SCALE GENOMIC DNA]</scope>
    <source>
        <strain evidence="10">ATCC BAA-1111 / DSM 21527 / NCTC 11395 / H</strain>
    </source>
</reference>
<evidence type="ECO:0000256" key="2">
    <source>
        <dbReference type="ARBA" id="ARBA00022691"/>
    </source>
</evidence>
<comment type="cofactor">
    <cofactor evidence="6">
        <name>[4Fe-4S] cluster</name>
        <dbReference type="ChEBI" id="CHEBI:49883"/>
    </cofactor>
    <text evidence="6">Binds 1 [4Fe-4S] cluster. The cluster is coordinated with 3 cysteines and an exchangeable S-adenosyl-L-methionine.</text>
</comment>
<dbReference type="AlphaFoldDB" id="I4BBX7"/>
<dbReference type="EMBL" id="CP002959">
    <property type="protein sequence ID" value="AFM14784.1"/>
    <property type="molecule type" value="Genomic_DNA"/>
</dbReference>
<dbReference type="SFLD" id="SFLDF00342">
    <property type="entry name" value="cyclic_dehypoxanthine_futalosi"/>
    <property type="match status" value="1"/>
</dbReference>
<keyword evidence="5 6" id="KW-0411">Iron-sulfur</keyword>
<dbReference type="SFLD" id="SFLDS00029">
    <property type="entry name" value="Radical_SAM"/>
    <property type="match status" value="1"/>
</dbReference>
<dbReference type="HOGENOM" id="CLU_040406_1_0_12"/>
<keyword evidence="4 6" id="KW-0408">Iron</keyword>
<feature type="binding site" evidence="6">
    <location>
        <position position="72"/>
    </location>
    <ligand>
        <name>[4Fe-4S] cluster</name>
        <dbReference type="ChEBI" id="CHEBI:49883"/>
        <note>4Fe-4S-S-AdoMet</note>
    </ligand>
</feature>
<evidence type="ECO:0000256" key="4">
    <source>
        <dbReference type="ARBA" id="ARBA00023004"/>
    </source>
</evidence>
<feature type="binding site" evidence="7">
    <location>
        <position position="180"/>
    </location>
    <ligand>
        <name>S-adenosyl-L-methionine</name>
        <dbReference type="ChEBI" id="CHEBI:59789"/>
    </ligand>
</feature>
<keyword evidence="3" id="KW-0479">Metal-binding</keyword>
<organism evidence="9 10">
    <name type="scientific">Turneriella parva (strain ATCC BAA-1111 / DSM 21527 / NCTC 11395 / H)</name>
    <name type="common">Leptospira parva</name>
    <dbReference type="NCBI Taxonomy" id="869212"/>
    <lineage>
        <taxon>Bacteria</taxon>
        <taxon>Pseudomonadati</taxon>
        <taxon>Spirochaetota</taxon>
        <taxon>Spirochaetia</taxon>
        <taxon>Leptospirales</taxon>
        <taxon>Leptospiraceae</taxon>
        <taxon>Turneriella</taxon>
    </lineage>
</organism>
<accession>I4BBX7</accession>
<feature type="domain" description="Radical SAM core" evidence="8">
    <location>
        <begin position="54"/>
        <end position="286"/>
    </location>
</feature>
<dbReference type="GO" id="GO:0016765">
    <property type="term" value="F:transferase activity, transferring alkyl or aryl (other than methyl) groups"/>
    <property type="evidence" value="ECO:0007669"/>
    <property type="project" value="InterPro"/>
</dbReference>
<evidence type="ECO:0000256" key="3">
    <source>
        <dbReference type="ARBA" id="ARBA00022723"/>
    </source>
</evidence>
<dbReference type="OrthoDB" id="9802027at2"/>
<evidence type="ECO:0000256" key="5">
    <source>
        <dbReference type="ARBA" id="ARBA00023014"/>
    </source>
</evidence>
<sequence length="361" mass="40593">MSVETESHTILDRALSGERLTEADALHLWRHGNFRDLGSAAVEIRNRHNQIDEVSYTAFRVVNYTNYCNVECSFCSFMDEVGSGKGYNLSADEILRKVDEALRLDSPQLFLQGGVNPDLPMSYYTDTLAAVKEKFPEVHIRAFSPVEVLYMEKLTGKSLAEVFEILKSAGMHSFPGAGAEILTDRMRDILSPKKASTEEWLRAMRTAQQNGLKSSTNIVWGSEETDEEIIAHLAALRHLQDTTQGVLSFVPWTFQAQTKKFKLRKVAPHEYLKMVALSRLFLDNIQHIEVSIMVAGKQLGELALHFGADDINSPVIEENVLRSFGLKSVEESVRFIEEAGFTPVRRSFNYVRGAKTDQGLT</sequence>
<dbReference type="SFLD" id="SFLDG01389">
    <property type="entry name" value="menaquinone_synthsis_involved"/>
    <property type="match status" value="1"/>
</dbReference>
<name>I4BBX7_TURPD</name>
<feature type="binding site" evidence="6">
    <location>
        <position position="75"/>
    </location>
    <ligand>
        <name>[4Fe-4S] cluster</name>
        <dbReference type="ChEBI" id="CHEBI:49883"/>
        <note>4Fe-4S-S-AdoMet</note>
    </ligand>
</feature>
<dbReference type="SFLD" id="SFLDG01064">
    <property type="entry name" value="F420__menaquinone_cofactor_bio"/>
    <property type="match status" value="1"/>
</dbReference>
<dbReference type="PANTHER" id="PTHR43076">
    <property type="entry name" value="FO SYNTHASE (COFH)"/>
    <property type="match status" value="1"/>
</dbReference>
<protein>
    <submittedName>
        <fullName evidence="9">De-hypoxanthine futalosine cyclase</fullName>
    </submittedName>
</protein>
<dbReference type="SMART" id="SM00729">
    <property type="entry name" value="Elp3"/>
    <property type="match status" value="1"/>
</dbReference>
<evidence type="ECO:0000313" key="10">
    <source>
        <dbReference type="Proteomes" id="UP000006048"/>
    </source>
</evidence>
<dbReference type="Pfam" id="PF19288">
    <property type="entry name" value="CofH_C"/>
    <property type="match status" value="1"/>
</dbReference>
<dbReference type="Proteomes" id="UP000006048">
    <property type="component" value="Chromosome"/>
</dbReference>
<evidence type="ECO:0000259" key="8">
    <source>
        <dbReference type="PROSITE" id="PS51918"/>
    </source>
</evidence>
<dbReference type="STRING" id="869212.Turpa_4151"/>
<dbReference type="InterPro" id="IPR034405">
    <property type="entry name" value="F420"/>
</dbReference>
<keyword evidence="10" id="KW-1185">Reference proteome</keyword>
<dbReference type="InterPro" id="IPR013785">
    <property type="entry name" value="Aldolase_TIM"/>
</dbReference>
<dbReference type="InterPro" id="IPR006638">
    <property type="entry name" value="Elp3/MiaA/NifB-like_rSAM"/>
</dbReference>
<evidence type="ECO:0000256" key="1">
    <source>
        <dbReference type="ARBA" id="ARBA00022485"/>
    </source>
</evidence>
<dbReference type="InterPro" id="IPR020050">
    <property type="entry name" value="FO_synthase_su2"/>
</dbReference>
<proteinExistence type="predicted"/>
<evidence type="ECO:0000256" key="6">
    <source>
        <dbReference type="PIRSR" id="PIRSR004762-1"/>
    </source>
</evidence>
<feature type="binding site" evidence="6">
    <location>
        <position position="68"/>
    </location>
    <ligand>
        <name>[4Fe-4S] cluster</name>
        <dbReference type="ChEBI" id="CHEBI:49883"/>
        <note>4Fe-4S-S-AdoMet</note>
    </ligand>
</feature>
<feature type="binding site" evidence="7">
    <location>
        <position position="291"/>
    </location>
    <ligand>
        <name>(3R)-3-methyl-D-ornithine</name>
        <dbReference type="ChEBI" id="CHEBI:64642"/>
    </ligand>
</feature>
<dbReference type="InterPro" id="IPR058240">
    <property type="entry name" value="rSAM_sf"/>
</dbReference>
<dbReference type="GO" id="GO:0044689">
    <property type="term" value="F:7,8-didemethyl-8-hydroxy-5-deazariboflavin synthase activity"/>
    <property type="evidence" value="ECO:0007669"/>
    <property type="project" value="TreeGrafter"/>
</dbReference>
<feature type="binding site" evidence="7">
    <location>
        <position position="74"/>
    </location>
    <ligand>
        <name>S-adenosyl-L-methionine</name>
        <dbReference type="ChEBI" id="CHEBI:59789"/>
    </ligand>
</feature>
<dbReference type="RefSeq" id="WP_014805259.1">
    <property type="nucleotide sequence ID" value="NC_018020.1"/>
</dbReference>
<gene>
    <name evidence="9" type="ordered locus">Turpa_4151</name>
</gene>
<keyword evidence="1 6" id="KW-0004">4Fe-4S</keyword>
<dbReference type="InterPro" id="IPR045567">
    <property type="entry name" value="CofH/MnqC-like_C"/>
</dbReference>
<dbReference type="Pfam" id="PF04055">
    <property type="entry name" value="Radical_SAM"/>
    <property type="match status" value="1"/>
</dbReference>
<dbReference type="PATRIC" id="fig|869212.3.peg.4191"/>
<dbReference type="PROSITE" id="PS51918">
    <property type="entry name" value="RADICAL_SAM"/>
    <property type="match status" value="1"/>
</dbReference>
<dbReference type="NCBIfam" id="TIGR00423">
    <property type="entry name" value="CofH family radical SAM protein"/>
    <property type="match status" value="1"/>
</dbReference>
<dbReference type="PIRSF" id="PIRSF004762">
    <property type="entry name" value="CHP00423"/>
    <property type="match status" value="1"/>
</dbReference>
<dbReference type="CDD" id="cd01335">
    <property type="entry name" value="Radical_SAM"/>
    <property type="match status" value="1"/>
</dbReference>
<dbReference type="PANTHER" id="PTHR43076:SF1">
    <property type="entry name" value="LIPOYL SYNTHASE 2"/>
    <property type="match status" value="1"/>
</dbReference>
<evidence type="ECO:0000313" key="9">
    <source>
        <dbReference type="EMBL" id="AFM14784.1"/>
    </source>
</evidence>
<keyword evidence="2 6" id="KW-0949">S-adenosyl-L-methionine</keyword>
<dbReference type="KEGG" id="tpx:Turpa_4151"/>
<dbReference type="SUPFAM" id="SSF102114">
    <property type="entry name" value="Radical SAM enzymes"/>
    <property type="match status" value="1"/>
</dbReference>
<dbReference type="GO" id="GO:0046872">
    <property type="term" value="F:metal ion binding"/>
    <property type="evidence" value="ECO:0007669"/>
    <property type="project" value="UniProtKB-KW"/>
</dbReference>
<dbReference type="InterPro" id="IPR007197">
    <property type="entry name" value="rSAM"/>
</dbReference>
<dbReference type="Gene3D" id="3.20.20.70">
    <property type="entry name" value="Aldolase class I"/>
    <property type="match status" value="1"/>
</dbReference>
<evidence type="ECO:0000256" key="7">
    <source>
        <dbReference type="PIRSR" id="PIRSR004762-2"/>
    </source>
</evidence>
<dbReference type="GO" id="GO:0051539">
    <property type="term" value="F:4 iron, 4 sulfur cluster binding"/>
    <property type="evidence" value="ECO:0007669"/>
    <property type="project" value="UniProtKB-KW"/>
</dbReference>
<feature type="binding site" evidence="7">
    <location>
        <position position="144"/>
    </location>
    <ligand>
        <name>(3R)-3-methyl-D-ornithine</name>
        <dbReference type="ChEBI" id="CHEBI:64642"/>
    </ligand>
</feature>